<dbReference type="Pfam" id="PF01025">
    <property type="entry name" value="GrpE"/>
    <property type="match status" value="1"/>
</dbReference>
<protein>
    <recommendedName>
        <fullName evidence="8 10">Protein GrpE</fullName>
    </recommendedName>
    <alternativeName>
        <fullName evidence="9 10">HSP-70 cofactor</fullName>
    </alternativeName>
</protein>
<dbReference type="PANTHER" id="PTHR21237:SF23">
    <property type="entry name" value="GRPE PROTEIN HOMOLOG, MITOCHONDRIAL"/>
    <property type="match status" value="1"/>
</dbReference>
<dbReference type="SUPFAM" id="SSF58014">
    <property type="entry name" value="Coiled-coil domain of nucleotide exchange factor GrpE"/>
    <property type="match status" value="1"/>
</dbReference>
<dbReference type="InterPro" id="IPR013805">
    <property type="entry name" value="GrpE_CC"/>
</dbReference>
<dbReference type="GO" id="GO:0051087">
    <property type="term" value="F:protein-folding chaperone binding"/>
    <property type="evidence" value="ECO:0007669"/>
    <property type="project" value="InterPro"/>
</dbReference>
<evidence type="ECO:0000256" key="11">
    <source>
        <dbReference type="RuleBase" id="RU000639"/>
    </source>
</evidence>
<dbReference type="Gene3D" id="3.90.20.20">
    <property type="match status" value="1"/>
</dbReference>
<dbReference type="GO" id="GO:0006457">
    <property type="term" value="P:protein folding"/>
    <property type="evidence" value="ECO:0007669"/>
    <property type="project" value="InterPro"/>
</dbReference>
<keyword evidence="16" id="KW-1185">Reference proteome</keyword>
<evidence type="ECO:0000256" key="8">
    <source>
        <dbReference type="ARBA" id="ARBA00072274"/>
    </source>
</evidence>
<evidence type="ECO:0000256" key="12">
    <source>
        <dbReference type="RuleBase" id="RU004478"/>
    </source>
</evidence>
<dbReference type="PRINTS" id="PR00773">
    <property type="entry name" value="GRPEPROTEIN"/>
</dbReference>
<feature type="compositionally biased region" description="Basic and acidic residues" evidence="14">
    <location>
        <begin position="1"/>
        <end position="13"/>
    </location>
</feature>
<dbReference type="PANTHER" id="PTHR21237">
    <property type="entry name" value="GRPE PROTEIN"/>
    <property type="match status" value="1"/>
</dbReference>
<dbReference type="AlphaFoldDB" id="A0A841RIY5"/>
<dbReference type="EMBL" id="JACHON010000001">
    <property type="protein sequence ID" value="MBB6511837.1"/>
    <property type="molecule type" value="Genomic_DNA"/>
</dbReference>
<feature type="compositionally biased region" description="Acidic residues" evidence="14">
    <location>
        <begin position="14"/>
        <end position="24"/>
    </location>
</feature>
<evidence type="ECO:0000256" key="13">
    <source>
        <dbReference type="SAM" id="Coils"/>
    </source>
</evidence>
<feature type="coiled-coil region" evidence="13">
    <location>
        <begin position="47"/>
        <end position="74"/>
    </location>
</feature>
<dbReference type="CDD" id="cd00446">
    <property type="entry name" value="GrpE"/>
    <property type="match status" value="1"/>
</dbReference>
<dbReference type="GO" id="GO:0042803">
    <property type="term" value="F:protein homodimerization activity"/>
    <property type="evidence" value="ECO:0007669"/>
    <property type="project" value="InterPro"/>
</dbReference>
<comment type="similarity">
    <text evidence="2 10 12">Belongs to the GrpE family.</text>
</comment>
<dbReference type="InterPro" id="IPR009012">
    <property type="entry name" value="GrpE_head"/>
</dbReference>
<dbReference type="GO" id="GO:0051082">
    <property type="term" value="F:unfolded protein binding"/>
    <property type="evidence" value="ECO:0007669"/>
    <property type="project" value="TreeGrafter"/>
</dbReference>
<dbReference type="Proteomes" id="UP000572212">
    <property type="component" value="Unassembled WGS sequence"/>
</dbReference>
<dbReference type="GO" id="GO:0000774">
    <property type="term" value="F:adenyl-nucleotide exchange factor activity"/>
    <property type="evidence" value="ECO:0007669"/>
    <property type="project" value="InterPro"/>
</dbReference>
<dbReference type="RefSeq" id="WP_184244416.1">
    <property type="nucleotide sequence ID" value="NZ_BAAACU010000022.1"/>
</dbReference>
<dbReference type="HAMAP" id="MF_01151">
    <property type="entry name" value="GrpE"/>
    <property type="match status" value="1"/>
</dbReference>
<dbReference type="Gene3D" id="2.30.22.10">
    <property type="entry name" value="Head domain of nucleotide exchange factor GrpE"/>
    <property type="match status" value="1"/>
</dbReference>
<accession>A0A841RIY5</accession>
<sequence>MEKEQQDELKDETVEAEEMDIDNIPEEKLDEQKDEQNEEAVVSIEDYQKLVNEHKEMEERLLRVQAEYDNFRKRSQREKEASLKYKSQDVIEELLPVMDNFERALQVEAHDEAAKNIIQGVDMIYRQLHTVLENQGVSEIKTVGEVFDPNLHQAIAQVNEEGFESGQITETLQKGYQLKDRVIRPAMVKVNE</sequence>
<evidence type="ECO:0000256" key="2">
    <source>
        <dbReference type="ARBA" id="ARBA00009054"/>
    </source>
</evidence>
<evidence type="ECO:0000256" key="5">
    <source>
        <dbReference type="ARBA" id="ARBA00023016"/>
    </source>
</evidence>
<evidence type="ECO:0000256" key="7">
    <source>
        <dbReference type="ARBA" id="ARBA00053401"/>
    </source>
</evidence>
<evidence type="ECO:0000256" key="9">
    <source>
        <dbReference type="ARBA" id="ARBA00076414"/>
    </source>
</evidence>
<evidence type="ECO:0000256" key="14">
    <source>
        <dbReference type="SAM" id="MobiDB-lite"/>
    </source>
</evidence>
<feature type="region of interest" description="Disordered" evidence="14">
    <location>
        <begin position="1"/>
        <end position="39"/>
    </location>
</feature>
<comment type="caution">
    <text evidence="15">The sequence shown here is derived from an EMBL/GenBank/DDBJ whole genome shotgun (WGS) entry which is preliminary data.</text>
</comment>
<comment type="subcellular location">
    <subcellularLocation>
        <location evidence="1 10">Cytoplasm</location>
    </subcellularLocation>
</comment>
<keyword evidence="6 10" id="KW-0143">Chaperone</keyword>
<comment type="subunit">
    <text evidence="3 10">Homodimer.</text>
</comment>
<keyword evidence="4 10" id="KW-0963">Cytoplasm</keyword>
<evidence type="ECO:0000256" key="10">
    <source>
        <dbReference type="HAMAP-Rule" id="MF_01151"/>
    </source>
</evidence>
<dbReference type="GO" id="GO:0005737">
    <property type="term" value="C:cytoplasm"/>
    <property type="evidence" value="ECO:0007669"/>
    <property type="project" value="UniProtKB-SubCell"/>
</dbReference>
<name>A0A841RIY5_9BACI</name>
<evidence type="ECO:0000313" key="15">
    <source>
        <dbReference type="EMBL" id="MBB6511837.1"/>
    </source>
</evidence>
<gene>
    <name evidence="10" type="primary">grpE</name>
    <name evidence="15" type="ORF">GGQ92_000604</name>
</gene>
<evidence type="ECO:0000256" key="4">
    <source>
        <dbReference type="ARBA" id="ARBA00022490"/>
    </source>
</evidence>
<evidence type="ECO:0000313" key="16">
    <source>
        <dbReference type="Proteomes" id="UP000572212"/>
    </source>
</evidence>
<dbReference type="FunFam" id="2.30.22.10:FF:000001">
    <property type="entry name" value="Protein GrpE"/>
    <property type="match status" value="1"/>
</dbReference>
<reference evidence="15 16" key="1">
    <citation type="submission" date="2020-08" db="EMBL/GenBank/DDBJ databases">
        <title>Genomic Encyclopedia of Type Strains, Phase IV (KMG-IV): sequencing the most valuable type-strain genomes for metagenomic binning, comparative biology and taxonomic classification.</title>
        <authorList>
            <person name="Goeker M."/>
        </authorList>
    </citation>
    <scope>NUCLEOTIDE SEQUENCE [LARGE SCALE GENOMIC DNA]</scope>
    <source>
        <strain evidence="15 16">DSM 11805</strain>
    </source>
</reference>
<evidence type="ECO:0000256" key="1">
    <source>
        <dbReference type="ARBA" id="ARBA00004496"/>
    </source>
</evidence>
<keyword evidence="13" id="KW-0175">Coiled coil</keyword>
<evidence type="ECO:0000256" key="6">
    <source>
        <dbReference type="ARBA" id="ARBA00023186"/>
    </source>
</evidence>
<dbReference type="PROSITE" id="PS01071">
    <property type="entry name" value="GRPE"/>
    <property type="match status" value="1"/>
</dbReference>
<comment type="function">
    <text evidence="7 10 11">Participates actively in the response to hyperosmotic and heat shock by preventing the aggregation of stress-denatured proteins, in association with DnaK and GrpE. It is the nucleotide exchange factor for DnaK and may function as a thermosensor. Unfolded proteins bind initially to DnaJ; upon interaction with the DnaJ-bound protein, DnaK hydrolyzes its bound ATP, resulting in the formation of a stable complex. GrpE releases ADP from DnaK; ATP binding to DnaK triggers the release of the substrate protein, thus completing the reaction cycle. Several rounds of ATP-dependent interactions between DnaJ, DnaK and GrpE are required for fully efficient folding.</text>
</comment>
<dbReference type="InterPro" id="IPR000740">
    <property type="entry name" value="GrpE"/>
</dbReference>
<organism evidence="15 16">
    <name type="scientific">Gracilibacillus halotolerans</name>
    <dbReference type="NCBI Taxonomy" id="74386"/>
    <lineage>
        <taxon>Bacteria</taxon>
        <taxon>Bacillati</taxon>
        <taxon>Bacillota</taxon>
        <taxon>Bacilli</taxon>
        <taxon>Bacillales</taxon>
        <taxon>Bacillaceae</taxon>
        <taxon>Gracilibacillus</taxon>
    </lineage>
</organism>
<evidence type="ECO:0000256" key="3">
    <source>
        <dbReference type="ARBA" id="ARBA00011738"/>
    </source>
</evidence>
<proteinExistence type="inferred from homology"/>
<keyword evidence="5 10" id="KW-0346">Stress response</keyword>
<feature type="compositionally biased region" description="Basic and acidic residues" evidence="14">
    <location>
        <begin position="25"/>
        <end position="35"/>
    </location>
</feature>
<dbReference type="NCBIfam" id="NF010738">
    <property type="entry name" value="PRK14140.1"/>
    <property type="match status" value="1"/>
</dbReference>
<dbReference type="SUPFAM" id="SSF51064">
    <property type="entry name" value="Head domain of nucleotide exchange factor GrpE"/>
    <property type="match status" value="1"/>
</dbReference>